<dbReference type="SMART" id="SM00388">
    <property type="entry name" value="HisKA"/>
    <property type="match status" value="1"/>
</dbReference>
<dbReference type="Pfam" id="PF00512">
    <property type="entry name" value="HisKA"/>
    <property type="match status" value="1"/>
</dbReference>
<dbReference type="CDD" id="cd00082">
    <property type="entry name" value="HisKA"/>
    <property type="match status" value="1"/>
</dbReference>
<evidence type="ECO:0000259" key="6">
    <source>
        <dbReference type="PROSITE" id="PS50109"/>
    </source>
</evidence>
<comment type="catalytic activity">
    <reaction evidence="1">
        <text>ATP + protein L-histidine = ADP + protein N-phospho-L-histidine.</text>
        <dbReference type="EC" id="2.7.13.3"/>
    </reaction>
</comment>
<dbReference type="SUPFAM" id="SSF55785">
    <property type="entry name" value="PYP-like sensor domain (PAS domain)"/>
    <property type="match status" value="1"/>
</dbReference>
<keyword evidence="3" id="KW-0597">Phosphoprotein</keyword>
<evidence type="ECO:0000313" key="9">
    <source>
        <dbReference type="EMBL" id="MCG2617412.1"/>
    </source>
</evidence>
<evidence type="ECO:0000259" key="8">
    <source>
        <dbReference type="PROSITE" id="PS50113"/>
    </source>
</evidence>
<evidence type="ECO:0000256" key="5">
    <source>
        <dbReference type="ARBA" id="ARBA00022777"/>
    </source>
</evidence>
<dbReference type="CDD" id="cd00130">
    <property type="entry name" value="PAS"/>
    <property type="match status" value="1"/>
</dbReference>
<dbReference type="Gene3D" id="1.10.287.130">
    <property type="match status" value="1"/>
</dbReference>
<dbReference type="SMART" id="SM00065">
    <property type="entry name" value="GAF"/>
    <property type="match status" value="1"/>
</dbReference>
<dbReference type="PRINTS" id="PR00344">
    <property type="entry name" value="BCTRLSENSOR"/>
</dbReference>
<dbReference type="PANTHER" id="PTHR43047">
    <property type="entry name" value="TWO-COMPONENT HISTIDINE PROTEIN KINASE"/>
    <property type="match status" value="1"/>
</dbReference>
<evidence type="ECO:0000259" key="7">
    <source>
        <dbReference type="PROSITE" id="PS50112"/>
    </source>
</evidence>
<dbReference type="NCBIfam" id="TIGR00229">
    <property type="entry name" value="sensory_box"/>
    <property type="match status" value="1"/>
</dbReference>
<dbReference type="Gene3D" id="3.30.450.20">
    <property type="entry name" value="PAS domain"/>
    <property type="match status" value="1"/>
</dbReference>
<sequence length="529" mass="58439">MHIENLDEKQAMLAAIIENSEDAIISKNLDGRITSWNRSAERMFGYTENDALGQLIYIIIPQDRHQEEAMIISKLKKGERVEHFETVRRAKNGKLIHVAISVSPIKNGQGQIVGASKIARDITQQKQYEERLQLMHSIGKVISAQLDVSTILQKVTDATTLIAGAAFGAFFYNKTDSKGEAYTLYALSGAKREDFDKFGMPRNTAVFKATFEGEGIVRSDDITKDPRYGKNAPHQGMPQGHLPVVSYLAVPVLSQGGLPIGGLFFGHPEAGVFNEEHETLVASIASQAAIALDNAKLYEEVNILSNKKDTFIGFASHELKTPLTTIKGYLQLAEASEISAKEILPKVSKQLARLEGIIADLLDISKIQAGKLDLHFNKSSLKEILVESIESVDFTDHMIELDHPSEDVELFADQQKITQVLVNLLSNAVKYSPAETRITVSALLMGDEVQISVSDEGEGISKEHLTSIFNQYYRVSSGKKTPKGMGLGLYISKEIIEGHLGKIWAESEQGKGSSFHIRFPVERPRYLNS</sequence>
<dbReference type="Pfam" id="PF02518">
    <property type="entry name" value="HATPase_c"/>
    <property type="match status" value="1"/>
</dbReference>
<dbReference type="SMART" id="SM00091">
    <property type="entry name" value="PAS"/>
    <property type="match status" value="1"/>
</dbReference>
<name>A0ABS9KYI2_9BACT</name>
<dbReference type="PROSITE" id="PS50112">
    <property type="entry name" value="PAS"/>
    <property type="match status" value="1"/>
</dbReference>
<dbReference type="InterPro" id="IPR001610">
    <property type="entry name" value="PAC"/>
</dbReference>
<evidence type="ECO:0000256" key="2">
    <source>
        <dbReference type="ARBA" id="ARBA00012438"/>
    </source>
</evidence>
<reference evidence="9" key="1">
    <citation type="submission" date="2022-01" db="EMBL/GenBank/DDBJ databases">
        <authorList>
            <person name="Jo J.-H."/>
            <person name="Im W.-T."/>
        </authorList>
    </citation>
    <scope>NUCLEOTIDE SEQUENCE</scope>
    <source>
        <strain evidence="9">NA20</strain>
    </source>
</reference>
<feature type="domain" description="PAC" evidence="8">
    <location>
        <begin position="80"/>
        <end position="134"/>
    </location>
</feature>
<gene>
    <name evidence="9" type="ORF">LZZ85_24150</name>
</gene>
<dbReference type="PROSITE" id="PS50109">
    <property type="entry name" value="HIS_KIN"/>
    <property type="match status" value="1"/>
</dbReference>
<dbReference type="SMART" id="SM00086">
    <property type="entry name" value="PAC"/>
    <property type="match status" value="1"/>
</dbReference>
<dbReference type="Gene3D" id="3.30.565.10">
    <property type="entry name" value="Histidine kinase-like ATPase, C-terminal domain"/>
    <property type="match status" value="1"/>
</dbReference>
<dbReference type="Gene3D" id="3.30.450.40">
    <property type="match status" value="1"/>
</dbReference>
<dbReference type="SUPFAM" id="SSF55781">
    <property type="entry name" value="GAF domain-like"/>
    <property type="match status" value="1"/>
</dbReference>
<dbReference type="InterPro" id="IPR004358">
    <property type="entry name" value="Sig_transdc_His_kin-like_C"/>
</dbReference>
<dbReference type="InterPro" id="IPR003594">
    <property type="entry name" value="HATPase_dom"/>
</dbReference>
<dbReference type="EMBL" id="JAKLTR010000020">
    <property type="protein sequence ID" value="MCG2617412.1"/>
    <property type="molecule type" value="Genomic_DNA"/>
</dbReference>
<dbReference type="EC" id="2.7.13.3" evidence="2"/>
<protein>
    <recommendedName>
        <fullName evidence="2">histidine kinase</fullName>
        <ecNumber evidence="2">2.7.13.3</ecNumber>
    </recommendedName>
</protein>
<dbReference type="PANTHER" id="PTHR43047:SF72">
    <property type="entry name" value="OSMOSENSING HISTIDINE PROTEIN KINASE SLN1"/>
    <property type="match status" value="1"/>
</dbReference>
<proteinExistence type="predicted"/>
<feature type="domain" description="Histidine kinase" evidence="6">
    <location>
        <begin position="314"/>
        <end position="523"/>
    </location>
</feature>
<dbReference type="Pfam" id="PF00989">
    <property type="entry name" value="PAS"/>
    <property type="match status" value="1"/>
</dbReference>
<dbReference type="InterPro" id="IPR003018">
    <property type="entry name" value="GAF"/>
</dbReference>
<dbReference type="InterPro" id="IPR003661">
    <property type="entry name" value="HisK_dim/P_dom"/>
</dbReference>
<dbReference type="InterPro" id="IPR005467">
    <property type="entry name" value="His_kinase_dom"/>
</dbReference>
<comment type="caution">
    <text evidence="9">The sequence shown here is derived from an EMBL/GenBank/DDBJ whole genome shotgun (WGS) entry which is preliminary data.</text>
</comment>
<dbReference type="SUPFAM" id="SSF47384">
    <property type="entry name" value="Homodimeric domain of signal transducing histidine kinase"/>
    <property type="match status" value="1"/>
</dbReference>
<dbReference type="SMART" id="SM00387">
    <property type="entry name" value="HATPase_c"/>
    <property type="match status" value="1"/>
</dbReference>
<dbReference type="Pfam" id="PF13185">
    <property type="entry name" value="GAF_2"/>
    <property type="match status" value="1"/>
</dbReference>
<dbReference type="InterPro" id="IPR035965">
    <property type="entry name" value="PAS-like_dom_sf"/>
</dbReference>
<dbReference type="InterPro" id="IPR036097">
    <property type="entry name" value="HisK_dim/P_sf"/>
</dbReference>
<dbReference type="PROSITE" id="PS50113">
    <property type="entry name" value="PAC"/>
    <property type="match status" value="1"/>
</dbReference>
<keyword evidence="4" id="KW-0808">Transferase</keyword>
<keyword evidence="5" id="KW-0418">Kinase</keyword>
<dbReference type="InterPro" id="IPR000014">
    <property type="entry name" value="PAS"/>
</dbReference>
<accession>A0ABS9KYI2</accession>
<dbReference type="InterPro" id="IPR036890">
    <property type="entry name" value="HATPase_C_sf"/>
</dbReference>
<dbReference type="RefSeq" id="WP_237876147.1">
    <property type="nucleotide sequence ID" value="NZ_JAKLTR010000020.1"/>
</dbReference>
<evidence type="ECO:0000256" key="4">
    <source>
        <dbReference type="ARBA" id="ARBA00022679"/>
    </source>
</evidence>
<dbReference type="SUPFAM" id="SSF55874">
    <property type="entry name" value="ATPase domain of HSP90 chaperone/DNA topoisomerase II/histidine kinase"/>
    <property type="match status" value="1"/>
</dbReference>
<dbReference type="InterPro" id="IPR013767">
    <property type="entry name" value="PAS_fold"/>
</dbReference>
<feature type="domain" description="PAS" evidence="7">
    <location>
        <begin position="9"/>
        <end position="78"/>
    </location>
</feature>
<keyword evidence="10" id="KW-1185">Reference proteome</keyword>
<evidence type="ECO:0000256" key="1">
    <source>
        <dbReference type="ARBA" id="ARBA00000085"/>
    </source>
</evidence>
<organism evidence="9 10">
    <name type="scientific">Terrimonas ginsenosidimutans</name>
    <dbReference type="NCBI Taxonomy" id="2908004"/>
    <lineage>
        <taxon>Bacteria</taxon>
        <taxon>Pseudomonadati</taxon>
        <taxon>Bacteroidota</taxon>
        <taxon>Chitinophagia</taxon>
        <taxon>Chitinophagales</taxon>
        <taxon>Chitinophagaceae</taxon>
        <taxon>Terrimonas</taxon>
    </lineage>
</organism>
<dbReference type="InterPro" id="IPR000700">
    <property type="entry name" value="PAS-assoc_C"/>
</dbReference>
<evidence type="ECO:0000313" key="10">
    <source>
        <dbReference type="Proteomes" id="UP001165367"/>
    </source>
</evidence>
<dbReference type="Proteomes" id="UP001165367">
    <property type="component" value="Unassembled WGS sequence"/>
</dbReference>
<dbReference type="InterPro" id="IPR029016">
    <property type="entry name" value="GAF-like_dom_sf"/>
</dbReference>
<evidence type="ECO:0000256" key="3">
    <source>
        <dbReference type="ARBA" id="ARBA00022553"/>
    </source>
</evidence>